<dbReference type="PROSITE" id="PS50109">
    <property type="entry name" value="HIS_KIN"/>
    <property type="match status" value="1"/>
</dbReference>
<feature type="transmembrane region" description="Helical" evidence="10">
    <location>
        <begin position="161"/>
        <end position="180"/>
    </location>
</feature>
<dbReference type="PROSITE" id="PS50885">
    <property type="entry name" value="HAMP"/>
    <property type="match status" value="1"/>
</dbReference>
<dbReference type="KEGG" id="pseo:OM33_12105"/>
<gene>
    <name evidence="13" type="ORF">OM33_12105</name>
</gene>
<dbReference type="PANTHER" id="PTHR44936:SF10">
    <property type="entry name" value="SENSOR PROTEIN RSTB"/>
    <property type="match status" value="1"/>
</dbReference>
<dbReference type="InterPro" id="IPR003661">
    <property type="entry name" value="HisK_dim/P_dom"/>
</dbReference>
<dbReference type="Proteomes" id="UP000030341">
    <property type="component" value="Chromosome 1"/>
</dbReference>
<dbReference type="InterPro" id="IPR050980">
    <property type="entry name" value="2C_sensor_his_kinase"/>
</dbReference>
<reference evidence="13 14" key="1">
    <citation type="submission" date="2014-11" db="EMBL/GenBank/DDBJ databases">
        <title>Complete Genome Sequence of Pseudoalteromonas sp. Strain OCN003 Isolated from Kaneohe Bay, Oahu, Hawaii.</title>
        <authorList>
            <person name="Beurmann S."/>
            <person name="Videau P."/>
            <person name="Ushijima B."/>
            <person name="Smith A.M."/>
            <person name="Aeby G.S."/>
            <person name="Callahan S.M."/>
            <person name="Belcaid M."/>
        </authorList>
    </citation>
    <scope>NUCLEOTIDE SEQUENCE [LARGE SCALE GENOMIC DNA]</scope>
    <source>
        <strain evidence="13 14">OCN003</strain>
    </source>
</reference>
<evidence type="ECO:0000256" key="1">
    <source>
        <dbReference type="ARBA" id="ARBA00000085"/>
    </source>
</evidence>
<feature type="domain" description="HAMP" evidence="12">
    <location>
        <begin position="182"/>
        <end position="234"/>
    </location>
</feature>
<dbReference type="GO" id="GO:0000155">
    <property type="term" value="F:phosphorelay sensor kinase activity"/>
    <property type="evidence" value="ECO:0007669"/>
    <property type="project" value="InterPro"/>
</dbReference>
<keyword evidence="5" id="KW-0597">Phosphoprotein</keyword>
<evidence type="ECO:0000256" key="3">
    <source>
        <dbReference type="ARBA" id="ARBA00012438"/>
    </source>
</evidence>
<evidence type="ECO:0000256" key="9">
    <source>
        <dbReference type="ARBA" id="ARBA00022840"/>
    </source>
</evidence>
<comment type="catalytic activity">
    <reaction evidence="1">
        <text>ATP + protein L-histidine = ADP + protein N-phospho-L-histidine.</text>
        <dbReference type="EC" id="2.7.13.3"/>
    </reaction>
</comment>
<dbReference type="EC" id="2.7.13.3" evidence="3"/>
<dbReference type="OrthoDB" id="1931120at2"/>
<evidence type="ECO:0000256" key="7">
    <source>
        <dbReference type="ARBA" id="ARBA00022741"/>
    </source>
</evidence>
<evidence type="ECO:0000256" key="4">
    <source>
        <dbReference type="ARBA" id="ARBA00022475"/>
    </source>
</evidence>
<dbReference type="Pfam" id="PF02518">
    <property type="entry name" value="HATPase_c"/>
    <property type="match status" value="1"/>
</dbReference>
<dbReference type="CDD" id="cd00082">
    <property type="entry name" value="HisKA"/>
    <property type="match status" value="1"/>
</dbReference>
<dbReference type="Pfam" id="PF00672">
    <property type="entry name" value="HAMP"/>
    <property type="match status" value="1"/>
</dbReference>
<dbReference type="SUPFAM" id="SSF47384">
    <property type="entry name" value="Homodimeric domain of signal transducing histidine kinase"/>
    <property type="match status" value="1"/>
</dbReference>
<dbReference type="SUPFAM" id="SSF158472">
    <property type="entry name" value="HAMP domain-like"/>
    <property type="match status" value="1"/>
</dbReference>
<evidence type="ECO:0000313" key="13">
    <source>
        <dbReference type="EMBL" id="AIY65804.1"/>
    </source>
</evidence>
<dbReference type="HOGENOM" id="CLU_039400_0_0_6"/>
<dbReference type="InterPro" id="IPR003594">
    <property type="entry name" value="HATPase_dom"/>
</dbReference>
<evidence type="ECO:0000313" key="14">
    <source>
        <dbReference type="Proteomes" id="UP000030341"/>
    </source>
</evidence>
<dbReference type="PANTHER" id="PTHR44936">
    <property type="entry name" value="SENSOR PROTEIN CREC"/>
    <property type="match status" value="1"/>
</dbReference>
<dbReference type="InterPro" id="IPR003660">
    <property type="entry name" value="HAMP_dom"/>
</dbReference>
<name>A0A0A7EGP4_9GAMM</name>
<sequence length="455" mass="51106">MSIRKLLIITLVFLFASVALVQTALTIYFKQQIENEIVDKSERLTEKILTTTKDKVRKKLIEIAPNDGSNKEVKFEFHISGQSESDSHSENELVDGNTTVVKRQIVLDQDNERSIEIFSKNAEQIEAVFMAVDNLDNMQLHHQVTTEYLTDSSSFERFTHLILWSIAISSAIALLLALWLTNKITQPINQLIGAMDELDKDKLGIQITPKGVTELKRCAQQFNSMSTKLANFAEEQHIMEQKKHLAQLGELSRGIAHALRNPVHTLNLTIDQYFKAPEKNRAKLEHIAHTKIEHIDKNINALLTLSKGKVERTLSVPINAVLNDIKLELLNEATPIIINCDNDLKITGLETEIRSILHTLIVNGVEAGKNNNTIKVDVCEQGDEIHLDVLDKGNGVCAEIKPHLFSPHVSDKPDGAGIGLYLAKQIINLYYGGDILLINSDEHGSHFRAIFKREL</sequence>
<keyword evidence="10" id="KW-0812">Transmembrane</keyword>
<evidence type="ECO:0000256" key="6">
    <source>
        <dbReference type="ARBA" id="ARBA00022679"/>
    </source>
</evidence>
<keyword evidence="8" id="KW-0418">Kinase</keyword>
<evidence type="ECO:0000256" key="10">
    <source>
        <dbReference type="SAM" id="Phobius"/>
    </source>
</evidence>
<dbReference type="RefSeq" id="WP_038642056.1">
    <property type="nucleotide sequence ID" value="NZ_CP009888.1"/>
</dbReference>
<dbReference type="InterPro" id="IPR036097">
    <property type="entry name" value="HisK_dim/P_sf"/>
</dbReference>
<organism evidence="13 14">
    <name type="scientific">Pseudoalteromonas piratica</name>
    <dbReference type="NCBI Taxonomy" id="1348114"/>
    <lineage>
        <taxon>Bacteria</taxon>
        <taxon>Pseudomonadati</taxon>
        <taxon>Pseudomonadota</taxon>
        <taxon>Gammaproteobacteria</taxon>
        <taxon>Alteromonadales</taxon>
        <taxon>Pseudoalteromonadaceae</taxon>
        <taxon>Pseudoalteromonas</taxon>
    </lineage>
</organism>
<dbReference type="Gene3D" id="3.30.565.10">
    <property type="entry name" value="Histidine kinase-like ATPase, C-terminal domain"/>
    <property type="match status" value="1"/>
</dbReference>
<dbReference type="GO" id="GO:0005886">
    <property type="term" value="C:plasma membrane"/>
    <property type="evidence" value="ECO:0007669"/>
    <property type="project" value="UniProtKB-SubCell"/>
</dbReference>
<dbReference type="CDD" id="cd06225">
    <property type="entry name" value="HAMP"/>
    <property type="match status" value="1"/>
</dbReference>
<dbReference type="SUPFAM" id="SSF55874">
    <property type="entry name" value="ATPase domain of HSP90 chaperone/DNA topoisomerase II/histidine kinase"/>
    <property type="match status" value="1"/>
</dbReference>
<dbReference type="Gene3D" id="1.10.287.130">
    <property type="match status" value="1"/>
</dbReference>
<dbReference type="GO" id="GO:0005524">
    <property type="term" value="F:ATP binding"/>
    <property type="evidence" value="ECO:0007669"/>
    <property type="project" value="UniProtKB-KW"/>
</dbReference>
<dbReference type="eggNOG" id="COG4191">
    <property type="taxonomic scope" value="Bacteria"/>
</dbReference>
<dbReference type="STRING" id="1348114.OM33_12105"/>
<keyword evidence="14" id="KW-1185">Reference proteome</keyword>
<accession>A0A0A7EGP4</accession>
<keyword evidence="10" id="KW-1133">Transmembrane helix</keyword>
<keyword evidence="10" id="KW-0472">Membrane</keyword>
<protein>
    <recommendedName>
        <fullName evidence="3">histidine kinase</fullName>
        <ecNumber evidence="3">2.7.13.3</ecNumber>
    </recommendedName>
</protein>
<dbReference type="SMART" id="SM00304">
    <property type="entry name" value="HAMP"/>
    <property type="match status" value="1"/>
</dbReference>
<comment type="subcellular location">
    <subcellularLocation>
        <location evidence="2">Cell membrane</location>
        <topology evidence="2">Multi-pass membrane protein</topology>
    </subcellularLocation>
</comment>
<evidence type="ECO:0000256" key="5">
    <source>
        <dbReference type="ARBA" id="ARBA00022553"/>
    </source>
</evidence>
<dbReference type="SMART" id="SM00387">
    <property type="entry name" value="HATPase_c"/>
    <property type="match status" value="1"/>
</dbReference>
<evidence type="ECO:0000256" key="2">
    <source>
        <dbReference type="ARBA" id="ARBA00004651"/>
    </source>
</evidence>
<dbReference type="Gene3D" id="6.10.340.10">
    <property type="match status" value="1"/>
</dbReference>
<dbReference type="AlphaFoldDB" id="A0A0A7EGP4"/>
<keyword evidence="4" id="KW-1003">Cell membrane</keyword>
<dbReference type="InterPro" id="IPR005467">
    <property type="entry name" value="His_kinase_dom"/>
</dbReference>
<feature type="domain" description="Histidine kinase" evidence="11">
    <location>
        <begin position="254"/>
        <end position="455"/>
    </location>
</feature>
<proteinExistence type="predicted"/>
<evidence type="ECO:0000259" key="11">
    <source>
        <dbReference type="PROSITE" id="PS50109"/>
    </source>
</evidence>
<keyword evidence="6" id="KW-0808">Transferase</keyword>
<keyword evidence="7" id="KW-0547">Nucleotide-binding</keyword>
<dbReference type="EMBL" id="CP009888">
    <property type="protein sequence ID" value="AIY65804.1"/>
    <property type="molecule type" value="Genomic_DNA"/>
</dbReference>
<evidence type="ECO:0000259" key="12">
    <source>
        <dbReference type="PROSITE" id="PS50885"/>
    </source>
</evidence>
<dbReference type="InterPro" id="IPR036890">
    <property type="entry name" value="HATPase_C_sf"/>
</dbReference>
<evidence type="ECO:0000256" key="8">
    <source>
        <dbReference type="ARBA" id="ARBA00022777"/>
    </source>
</evidence>
<keyword evidence="9" id="KW-0067">ATP-binding</keyword>